<evidence type="ECO:0008006" key="3">
    <source>
        <dbReference type="Google" id="ProtNLM"/>
    </source>
</evidence>
<dbReference type="EMBL" id="CP006585">
    <property type="protein sequence ID" value="AGW13773.1"/>
    <property type="molecule type" value="Genomic_DNA"/>
</dbReference>
<dbReference type="RefSeq" id="WP_021760670.1">
    <property type="nucleotide sequence ID" value="NC_022444.1"/>
</dbReference>
<dbReference type="STRING" id="1121448.DGI_1999"/>
<dbReference type="SUPFAM" id="SSF46785">
    <property type="entry name" value="Winged helix' DNA-binding domain"/>
    <property type="match status" value="1"/>
</dbReference>
<dbReference type="PATRIC" id="fig|1121448.10.peg.1955"/>
<dbReference type="HOGENOM" id="CLU_2449774_0_0_7"/>
<accession>T2GBU1</accession>
<name>T2GBU1_MEGG1</name>
<sequence length="89" mass="9059">MSRPLSAPQEDVLTGIDAAGCSLAETLAAALGRTPGQVERTLYALSDRGLVAGVACRGRCGWVLTPAGTEAVDAIRAAGSATTLADRWC</sequence>
<dbReference type="AlphaFoldDB" id="T2GBU1"/>
<organism evidence="1 2">
    <name type="scientific">Megalodesulfovibrio gigas (strain ATCC 19364 / DSM 1382 / NCIMB 9332 / VKM B-1759)</name>
    <name type="common">Desulfovibrio gigas</name>
    <dbReference type="NCBI Taxonomy" id="1121448"/>
    <lineage>
        <taxon>Bacteria</taxon>
        <taxon>Pseudomonadati</taxon>
        <taxon>Thermodesulfobacteriota</taxon>
        <taxon>Desulfovibrionia</taxon>
        <taxon>Desulfovibrionales</taxon>
        <taxon>Desulfovibrionaceae</taxon>
        <taxon>Megalodesulfovibrio</taxon>
    </lineage>
</organism>
<evidence type="ECO:0000313" key="1">
    <source>
        <dbReference type="EMBL" id="AGW13773.1"/>
    </source>
</evidence>
<dbReference type="InterPro" id="IPR036390">
    <property type="entry name" value="WH_DNA-bd_sf"/>
</dbReference>
<dbReference type="InterPro" id="IPR036388">
    <property type="entry name" value="WH-like_DNA-bd_sf"/>
</dbReference>
<dbReference type="Proteomes" id="UP000016587">
    <property type="component" value="Chromosome"/>
</dbReference>
<keyword evidence="2" id="KW-1185">Reference proteome</keyword>
<reference evidence="2" key="2">
    <citation type="submission" date="2013-07" db="EMBL/GenBank/DDBJ databases">
        <authorList>
            <person name="Morais-Silva F.O."/>
            <person name="Rezende A.M."/>
            <person name="Pimentel C."/>
            <person name="Resende D.M."/>
            <person name="Santos C.I."/>
            <person name="Clemente C."/>
            <person name="de Oliveira L.M."/>
            <person name="da Silva S.M."/>
            <person name="Costa D.A."/>
            <person name="Varela-Raposo A."/>
            <person name="Horacio E.C.A."/>
            <person name="Matos M."/>
            <person name="Flores O."/>
            <person name="Ruiz J.C."/>
            <person name="Rodrigues-Pousada C."/>
        </authorList>
    </citation>
    <scope>NUCLEOTIDE SEQUENCE [LARGE SCALE GENOMIC DNA]</scope>
    <source>
        <strain evidence="2">ATCC 19364 / DSM 1382 / NCIMB 9332 / VKM B-1759</strain>
    </source>
</reference>
<dbReference type="Gene3D" id="1.10.10.10">
    <property type="entry name" value="Winged helix-like DNA-binding domain superfamily/Winged helix DNA-binding domain"/>
    <property type="match status" value="1"/>
</dbReference>
<protein>
    <recommendedName>
        <fullName evidence="3">HTH marR-type domain-containing protein</fullName>
    </recommendedName>
</protein>
<gene>
    <name evidence="1" type="ORF">DGI_1999</name>
</gene>
<evidence type="ECO:0000313" key="2">
    <source>
        <dbReference type="Proteomes" id="UP000016587"/>
    </source>
</evidence>
<proteinExistence type="predicted"/>
<dbReference type="KEGG" id="dgg:DGI_1999"/>
<reference evidence="1 2" key="1">
    <citation type="journal article" date="2013" name="J. Bacteriol.">
        <title>Roles of HynAB and Ech, the only two hydrogenases found in the model sulfate reducer Desulfovibrio gigas.</title>
        <authorList>
            <person name="Morais-Silva F.O."/>
            <person name="Santos C.I."/>
            <person name="Rodrigues R."/>
            <person name="Pereira I.A."/>
            <person name="Rodrigues-Pousada C."/>
        </authorList>
    </citation>
    <scope>NUCLEOTIDE SEQUENCE [LARGE SCALE GENOMIC DNA]</scope>
    <source>
        <strain evidence="2">ATCC 19364 / DSM 1382 / NCIMB 9332 / VKM B-1759</strain>
    </source>
</reference>